<dbReference type="EMBL" id="FONY01000028">
    <property type="protein sequence ID" value="SFF35698.1"/>
    <property type="molecule type" value="Genomic_DNA"/>
</dbReference>
<dbReference type="PANTHER" id="PTHR43798">
    <property type="entry name" value="MONOACYLGLYCEROL LIPASE"/>
    <property type="match status" value="1"/>
</dbReference>
<dbReference type="InterPro" id="IPR050266">
    <property type="entry name" value="AB_hydrolase_sf"/>
</dbReference>
<organism evidence="2 3">
    <name type="scientific">Thermoflexibacter ruber</name>
    <dbReference type="NCBI Taxonomy" id="1003"/>
    <lineage>
        <taxon>Bacteria</taxon>
        <taxon>Pseudomonadati</taxon>
        <taxon>Bacteroidota</taxon>
        <taxon>Cytophagia</taxon>
        <taxon>Cytophagales</taxon>
        <taxon>Thermoflexibacteraceae</taxon>
        <taxon>Thermoflexibacter</taxon>
    </lineage>
</organism>
<dbReference type="InterPro" id="IPR000073">
    <property type="entry name" value="AB_hydrolase_1"/>
</dbReference>
<feature type="domain" description="AB hydrolase-1" evidence="1">
    <location>
        <begin position="13"/>
        <end position="241"/>
    </location>
</feature>
<dbReference type="InterPro" id="IPR029058">
    <property type="entry name" value="AB_hydrolase_fold"/>
</dbReference>
<dbReference type="OrthoDB" id="252464at2"/>
<dbReference type="Gene3D" id="3.40.50.1820">
    <property type="entry name" value="alpha/beta hydrolase"/>
    <property type="match status" value="1"/>
</dbReference>
<dbReference type="Proteomes" id="UP000199513">
    <property type="component" value="Unassembled WGS sequence"/>
</dbReference>
<evidence type="ECO:0000313" key="3">
    <source>
        <dbReference type="Proteomes" id="UP000199513"/>
    </source>
</evidence>
<protein>
    <submittedName>
        <fullName evidence="2">Pimeloyl-ACP methyl ester carboxylesterase</fullName>
    </submittedName>
</protein>
<dbReference type="PRINTS" id="PR00111">
    <property type="entry name" value="ABHYDROLASE"/>
</dbReference>
<evidence type="ECO:0000259" key="1">
    <source>
        <dbReference type="Pfam" id="PF00561"/>
    </source>
</evidence>
<dbReference type="AlphaFoldDB" id="A0A1I2I1Z3"/>
<dbReference type="Pfam" id="PF00561">
    <property type="entry name" value="Abhydrolase_1"/>
    <property type="match status" value="1"/>
</dbReference>
<accession>A0A1I2I1Z3</accession>
<dbReference type="RefSeq" id="WP_091548085.1">
    <property type="nucleotide sequence ID" value="NZ_FONY01000028.1"/>
</dbReference>
<evidence type="ECO:0000313" key="2">
    <source>
        <dbReference type="EMBL" id="SFF35698.1"/>
    </source>
</evidence>
<proteinExistence type="predicted"/>
<name>A0A1I2I1Z3_9BACT</name>
<gene>
    <name evidence="2" type="ORF">SAMN04488541_10283</name>
</gene>
<keyword evidence="3" id="KW-1185">Reference proteome</keyword>
<dbReference type="STRING" id="1003.SAMN04488541_10283"/>
<reference evidence="2 3" key="1">
    <citation type="submission" date="2016-10" db="EMBL/GenBank/DDBJ databases">
        <authorList>
            <person name="de Groot N.N."/>
        </authorList>
    </citation>
    <scope>NUCLEOTIDE SEQUENCE [LARGE SCALE GENOMIC DNA]</scope>
    <source>
        <strain>GEY</strain>
        <strain evidence="3">DSM 9560</strain>
    </source>
</reference>
<dbReference type="SUPFAM" id="SSF53474">
    <property type="entry name" value="alpha/beta-Hydrolases"/>
    <property type="match status" value="1"/>
</dbReference>
<sequence length="266" mass="29564">MPILSYLEKGQGNPVVLIHGFCEDKSLWVKFVSPLSASNRLVCVDLPNFGESPTMQEISIEQMADSVIDTIKHLQIEKCVVIGHSLGGYVALAMAELYPEQLAGLGLFHSTAFEDTPERKENRNKAIASIKENGVEPFVRTLIPSLFSPVQKQKENIKKNIDILINNAKQIPPANIITTLQAMRDRKDRIDILKNINLPVLFIVGKDDVPVPLEASMAQCYLPKNSLVSIMAEVGHMGMIEAEKNCQIVVKNFLEYCWACMEGVSI</sequence>